<accession>A0AAQ4R6U1</accession>
<dbReference type="InterPro" id="IPR011333">
    <property type="entry name" value="SKP1/BTB/POZ_sf"/>
</dbReference>
<organism evidence="5 6">
    <name type="scientific">Gasterosteus aculeatus aculeatus</name>
    <name type="common">three-spined stickleback</name>
    <dbReference type="NCBI Taxonomy" id="481459"/>
    <lineage>
        <taxon>Eukaryota</taxon>
        <taxon>Metazoa</taxon>
        <taxon>Chordata</taxon>
        <taxon>Craniata</taxon>
        <taxon>Vertebrata</taxon>
        <taxon>Euteleostomi</taxon>
        <taxon>Actinopterygii</taxon>
        <taxon>Neopterygii</taxon>
        <taxon>Teleostei</taxon>
        <taxon>Neoteleostei</taxon>
        <taxon>Acanthomorphata</taxon>
        <taxon>Eupercaria</taxon>
        <taxon>Perciformes</taxon>
        <taxon>Cottioidei</taxon>
        <taxon>Gasterosteales</taxon>
        <taxon>Gasterosteidae</taxon>
        <taxon>Gasterosteus</taxon>
    </lineage>
</organism>
<sequence length="715" mass="79724">MIPNGYLIFEDESFLDSTVAKMNALRKSGQFCDVRLQVCGHELMAHRAVLACCSPYLFEIFNSDVEPHGVSHVTFEDLDPEAVEVLLNYAYTAQLKADKELVKEVYSAAKRFKMERVKQICGDYLLSKMDSQNAISFRNFASSMGDARVLAKVDSFIQDHLLEVSEQENFLKLPRLKLEVMLEDNLSLPSNGKLYSKVLNWVQRSLWEHGDQLERLMEEVQTLYYSPDHKLVDGGLVIDGHSELLGGEDDHLQFVQKKPVRESTQRQMSCSSSGSLSPSNQAANAPKQPSRREWKYIASEKTTSKCMHTCDWLQYSRFNILGTSPIEAAQIKSDGFKRKDVALAQPSFICIIKTLVFHRLKQSPISLLDHTHLCLAVLDGVLCVIFLHGRSSPQTSPSSTPCLMKSLSFEAQPEELEEQPLSPMHYARSGLGAVALNGRLIAAGGYNREECLRTVECYDPKEDRWTFIAPMRTPRARFQMAVLMGQLYVIGGSNGHSDELSCGETYDPHADEWAQVPELRTNRCNAGVCSLNNKLYVVGGSDPCGQKGLKNCDAFDPVMKTWSNCASLNIRRHQSAVCELDGFMYVIGGAESWNCLNTVERYNPENNTWTLIAPMNVARRGAAVAVHAGKLFVVGGFDGSHALRCVEVYDPARNEWRMLGSMTSSRSNAGVAMLGETIYAVGGFDGNEFLNTMEVYSPEADEWNDCTKAPSPLSD</sequence>
<dbReference type="Ensembl" id="ENSGACT00000049211.1">
    <property type="protein sequence ID" value="ENSGACP00000059394.1"/>
    <property type="gene ID" value="ENSGACG00000007288.2"/>
</dbReference>
<reference evidence="5" key="3">
    <citation type="submission" date="2025-09" db="UniProtKB">
        <authorList>
            <consortium name="Ensembl"/>
        </authorList>
    </citation>
    <scope>IDENTIFICATION</scope>
</reference>
<dbReference type="Pfam" id="PF07707">
    <property type="entry name" value="BACK"/>
    <property type="match status" value="1"/>
</dbReference>
<dbReference type="GeneTree" id="ENSGT00940000155635"/>
<keyword evidence="1" id="KW-0880">Kelch repeat</keyword>
<evidence type="ECO:0000256" key="2">
    <source>
        <dbReference type="ARBA" id="ARBA00022737"/>
    </source>
</evidence>
<dbReference type="SUPFAM" id="SSF117281">
    <property type="entry name" value="Kelch motif"/>
    <property type="match status" value="1"/>
</dbReference>
<dbReference type="InterPro" id="IPR000210">
    <property type="entry name" value="BTB/POZ_dom"/>
</dbReference>
<keyword evidence="2" id="KW-0677">Repeat</keyword>
<name>A0AAQ4R6U1_GASAC</name>
<dbReference type="CDD" id="cd18502">
    <property type="entry name" value="BACK_NS1BP_IVNS1ABP"/>
    <property type="match status" value="1"/>
</dbReference>
<dbReference type="SMART" id="SM00225">
    <property type="entry name" value="BTB"/>
    <property type="match status" value="1"/>
</dbReference>
<feature type="compositionally biased region" description="Low complexity" evidence="3">
    <location>
        <begin position="265"/>
        <end position="281"/>
    </location>
</feature>
<feature type="domain" description="BTB" evidence="4">
    <location>
        <begin position="32"/>
        <end position="99"/>
    </location>
</feature>
<keyword evidence="6" id="KW-1185">Reference proteome</keyword>
<evidence type="ECO:0000259" key="4">
    <source>
        <dbReference type="PROSITE" id="PS50097"/>
    </source>
</evidence>
<dbReference type="SMART" id="SM00875">
    <property type="entry name" value="BACK"/>
    <property type="match status" value="1"/>
</dbReference>
<feature type="region of interest" description="Disordered" evidence="3">
    <location>
        <begin position="258"/>
        <end position="291"/>
    </location>
</feature>
<dbReference type="AlphaFoldDB" id="A0AAQ4R6U1"/>
<evidence type="ECO:0000256" key="1">
    <source>
        <dbReference type="ARBA" id="ARBA00022441"/>
    </source>
</evidence>
<reference evidence="5 6" key="1">
    <citation type="journal article" date="2021" name="G3 (Bethesda)">
        <title>Improved contiguity of the threespine stickleback genome using long-read sequencing.</title>
        <authorList>
            <person name="Nath S."/>
            <person name="Shaw D.E."/>
            <person name="White M.A."/>
        </authorList>
    </citation>
    <scope>NUCLEOTIDE SEQUENCE [LARGE SCALE GENOMIC DNA]</scope>
    <source>
        <strain evidence="5 6">Lake Benthic</strain>
    </source>
</reference>
<dbReference type="CDD" id="cd18306">
    <property type="entry name" value="BTB_POZ_NS1BP"/>
    <property type="match status" value="1"/>
</dbReference>
<dbReference type="Gene3D" id="3.30.710.10">
    <property type="entry name" value="Potassium Channel Kv1.1, Chain A"/>
    <property type="match status" value="1"/>
</dbReference>
<dbReference type="Pfam" id="PF24681">
    <property type="entry name" value="Kelch_KLHDC2_KLHL20_DRC7"/>
    <property type="match status" value="1"/>
</dbReference>
<evidence type="ECO:0000313" key="5">
    <source>
        <dbReference type="Ensembl" id="ENSGACP00000059394.1"/>
    </source>
</evidence>
<protein>
    <submittedName>
        <fullName evidence="5">Influenza virus NS1A binding protein a</fullName>
    </submittedName>
</protein>
<dbReference type="Proteomes" id="UP000007635">
    <property type="component" value="Chromosome VIII"/>
</dbReference>
<dbReference type="Gene3D" id="2.120.10.80">
    <property type="entry name" value="Kelch-type beta propeller"/>
    <property type="match status" value="2"/>
</dbReference>
<proteinExistence type="predicted"/>
<dbReference type="Pfam" id="PF00651">
    <property type="entry name" value="BTB"/>
    <property type="match status" value="1"/>
</dbReference>
<dbReference type="InterPro" id="IPR006652">
    <property type="entry name" value="Kelch_1"/>
</dbReference>
<dbReference type="PANTHER" id="PTHR24412:SF396">
    <property type="entry name" value="INFLUENZA VIRUS NS1A-BINDING PROTEIN"/>
    <property type="match status" value="1"/>
</dbReference>
<dbReference type="Pfam" id="PF01344">
    <property type="entry name" value="Kelch_1"/>
    <property type="match status" value="1"/>
</dbReference>
<dbReference type="PROSITE" id="PS50097">
    <property type="entry name" value="BTB"/>
    <property type="match status" value="1"/>
</dbReference>
<dbReference type="Gene3D" id="1.25.40.420">
    <property type="match status" value="1"/>
</dbReference>
<dbReference type="PRINTS" id="PR00501">
    <property type="entry name" value="KELCHREPEAT"/>
</dbReference>
<dbReference type="SUPFAM" id="SSF54695">
    <property type="entry name" value="POZ domain"/>
    <property type="match status" value="1"/>
</dbReference>
<dbReference type="SMART" id="SM00612">
    <property type="entry name" value="Kelch"/>
    <property type="match status" value="6"/>
</dbReference>
<dbReference type="InterPro" id="IPR015915">
    <property type="entry name" value="Kelch-typ_b-propeller"/>
</dbReference>
<evidence type="ECO:0000313" key="6">
    <source>
        <dbReference type="Proteomes" id="UP000007635"/>
    </source>
</evidence>
<evidence type="ECO:0000256" key="3">
    <source>
        <dbReference type="SAM" id="MobiDB-lite"/>
    </source>
</evidence>
<dbReference type="InterPro" id="IPR011705">
    <property type="entry name" value="BACK"/>
</dbReference>
<reference evidence="5" key="2">
    <citation type="submission" date="2025-08" db="UniProtKB">
        <authorList>
            <consortium name="Ensembl"/>
        </authorList>
    </citation>
    <scope>IDENTIFICATION</scope>
</reference>
<dbReference type="PANTHER" id="PTHR24412">
    <property type="entry name" value="KELCH PROTEIN"/>
    <property type="match status" value="1"/>
</dbReference>